<dbReference type="eggNOG" id="ENOG502SCV0">
    <property type="taxonomic scope" value="Eukaryota"/>
</dbReference>
<dbReference type="GO" id="GO:0071897">
    <property type="term" value="P:DNA biosynthetic process"/>
    <property type="evidence" value="ECO:0007669"/>
    <property type="project" value="UniProtKB-ARBA"/>
</dbReference>
<sequence>MSMKNTLEALQTIARVEKSQQSAEVFKSYKRSYFQEIEENHRNYNAYILNNADNKQKAIWKIINTKTKTSNTKECKLNADDLNLYFATIGEKTSDSIKKIDKDPCDFLKACKSNAKSFWLAPVSEEEVTRLIRSLKCKNSKDVSGRSTITAALDLYKKITRALDNREMVEVAMCDLSKAFDTLPHKLILQKLQHYGIRGITQEIFKSYLENRTQIVKWNEKWSKPLPTRCGVPQGSILGPLLFIIYVNDLPINMRVDGQCLYADDTSFCIKEETEDTLKPKMRKILEDANEWFTANKLKLNGDKTQELFISSKPTNVTSVKFLGFYLNSKASWKDHIQETCKNLASALFSIRRIKNISTPQAARVTYFANFHSKATYGILLWGTSSDADKIFVLQKKAIRILCQMNYRESCRPAFKQQQILTIPSAYILSCLRYVHNHLHEFIKNGSYHEHNTRHADALSTPYHRLKVSQHSIDHWGPKLYNKLQDPMKRLAPALFEKKVKDALLEMSYYSIQEFLDNPPDLK</sequence>
<dbReference type="Pfam" id="PF00078">
    <property type="entry name" value="RVT_1"/>
    <property type="match status" value="1"/>
</dbReference>
<dbReference type="Proteomes" id="UP000007266">
    <property type="component" value="Unassembled WGS sequence"/>
</dbReference>
<organism evidence="2 3">
    <name type="scientific">Tribolium castaneum</name>
    <name type="common">Red flour beetle</name>
    <dbReference type="NCBI Taxonomy" id="7070"/>
    <lineage>
        <taxon>Eukaryota</taxon>
        <taxon>Metazoa</taxon>
        <taxon>Ecdysozoa</taxon>
        <taxon>Arthropoda</taxon>
        <taxon>Hexapoda</taxon>
        <taxon>Insecta</taxon>
        <taxon>Pterygota</taxon>
        <taxon>Neoptera</taxon>
        <taxon>Endopterygota</taxon>
        <taxon>Coleoptera</taxon>
        <taxon>Polyphaga</taxon>
        <taxon>Cucujiformia</taxon>
        <taxon>Tenebrionidae</taxon>
        <taxon>Tenebrionidae incertae sedis</taxon>
        <taxon>Tribolium</taxon>
    </lineage>
</organism>
<dbReference type="PROSITE" id="PS50878">
    <property type="entry name" value="RT_POL"/>
    <property type="match status" value="1"/>
</dbReference>
<proteinExistence type="predicted"/>
<evidence type="ECO:0000259" key="1">
    <source>
        <dbReference type="PROSITE" id="PS50878"/>
    </source>
</evidence>
<evidence type="ECO:0000313" key="3">
    <source>
        <dbReference type="Proteomes" id="UP000007266"/>
    </source>
</evidence>
<dbReference type="PANTHER" id="PTHR33332">
    <property type="entry name" value="REVERSE TRANSCRIPTASE DOMAIN-CONTAINING PROTEIN"/>
    <property type="match status" value="1"/>
</dbReference>
<reference evidence="2 3" key="1">
    <citation type="journal article" date="2008" name="Nature">
        <title>The genome of the model beetle and pest Tribolium castaneum.</title>
        <authorList>
            <consortium name="Tribolium Genome Sequencing Consortium"/>
            <person name="Richards S."/>
            <person name="Gibbs R.A."/>
            <person name="Weinstock G.M."/>
            <person name="Brown S.J."/>
            <person name="Denell R."/>
            <person name="Beeman R.W."/>
            <person name="Gibbs R."/>
            <person name="Beeman R.W."/>
            <person name="Brown S.J."/>
            <person name="Bucher G."/>
            <person name="Friedrich M."/>
            <person name="Grimmelikhuijzen C.J."/>
            <person name="Klingler M."/>
            <person name="Lorenzen M."/>
            <person name="Richards S."/>
            <person name="Roth S."/>
            <person name="Schroder R."/>
            <person name="Tautz D."/>
            <person name="Zdobnov E.M."/>
            <person name="Muzny D."/>
            <person name="Gibbs R.A."/>
            <person name="Weinstock G.M."/>
            <person name="Attaway T."/>
            <person name="Bell S."/>
            <person name="Buhay C.J."/>
            <person name="Chandrabose M.N."/>
            <person name="Chavez D."/>
            <person name="Clerk-Blankenburg K.P."/>
            <person name="Cree A."/>
            <person name="Dao M."/>
            <person name="Davis C."/>
            <person name="Chacko J."/>
            <person name="Dinh H."/>
            <person name="Dugan-Rocha S."/>
            <person name="Fowler G."/>
            <person name="Garner T.T."/>
            <person name="Garnes J."/>
            <person name="Gnirke A."/>
            <person name="Hawes A."/>
            <person name="Hernandez J."/>
            <person name="Hines S."/>
            <person name="Holder M."/>
            <person name="Hume J."/>
            <person name="Jhangiani S.N."/>
            <person name="Joshi V."/>
            <person name="Khan Z.M."/>
            <person name="Jackson L."/>
            <person name="Kovar C."/>
            <person name="Kowis A."/>
            <person name="Lee S."/>
            <person name="Lewis L.R."/>
            <person name="Margolis J."/>
            <person name="Morgan M."/>
            <person name="Nazareth L.V."/>
            <person name="Nguyen N."/>
            <person name="Okwuonu G."/>
            <person name="Parker D."/>
            <person name="Richards S."/>
            <person name="Ruiz S.J."/>
            <person name="Santibanez J."/>
            <person name="Savard J."/>
            <person name="Scherer S.E."/>
            <person name="Schneider B."/>
            <person name="Sodergren E."/>
            <person name="Tautz D."/>
            <person name="Vattahil S."/>
            <person name="Villasana D."/>
            <person name="White C.S."/>
            <person name="Wright R."/>
            <person name="Park Y."/>
            <person name="Beeman R.W."/>
            <person name="Lord J."/>
            <person name="Oppert B."/>
            <person name="Lorenzen M."/>
            <person name="Brown S."/>
            <person name="Wang L."/>
            <person name="Savard J."/>
            <person name="Tautz D."/>
            <person name="Richards S."/>
            <person name="Weinstock G."/>
            <person name="Gibbs R.A."/>
            <person name="Liu Y."/>
            <person name="Worley K."/>
            <person name="Weinstock G."/>
            <person name="Elsik C.G."/>
            <person name="Reese J.T."/>
            <person name="Elhaik E."/>
            <person name="Landan G."/>
            <person name="Graur D."/>
            <person name="Arensburger P."/>
            <person name="Atkinson P."/>
            <person name="Beeman R.W."/>
            <person name="Beidler J."/>
            <person name="Brown S.J."/>
            <person name="Demuth J.P."/>
            <person name="Drury D.W."/>
            <person name="Du Y.Z."/>
            <person name="Fujiwara H."/>
            <person name="Lorenzen M."/>
            <person name="Maselli V."/>
            <person name="Osanai M."/>
            <person name="Park Y."/>
            <person name="Robertson H.M."/>
            <person name="Tu Z."/>
            <person name="Wang J.J."/>
            <person name="Wang S."/>
            <person name="Richards S."/>
            <person name="Song H."/>
            <person name="Zhang L."/>
            <person name="Sodergren E."/>
            <person name="Werner D."/>
            <person name="Stanke M."/>
            <person name="Morgenstern B."/>
            <person name="Solovyev V."/>
            <person name="Kosarev P."/>
            <person name="Brown G."/>
            <person name="Chen H.C."/>
            <person name="Ermolaeva O."/>
            <person name="Hlavina W."/>
            <person name="Kapustin Y."/>
            <person name="Kiryutin B."/>
            <person name="Kitts P."/>
            <person name="Maglott D."/>
            <person name="Pruitt K."/>
            <person name="Sapojnikov V."/>
            <person name="Souvorov A."/>
            <person name="Mackey A.J."/>
            <person name="Waterhouse R.M."/>
            <person name="Wyder S."/>
            <person name="Zdobnov E.M."/>
            <person name="Zdobnov E.M."/>
            <person name="Wyder S."/>
            <person name="Kriventseva E.V."/>
            <person name="Kadowaki T."/>
            <person name="Bork P."/>
            <person name="Aranda M."/>
            <person name="Bao R."/>
            <person name="Beermann A."/>
            <person name="Berns N."/>
            <person name="Bolognesi R."/>
            <person name="Bonneton F."/>
            <person name="Bopp D."/>
            <person name="Brown S.J."/>
            <person name="Bucher G."/>
            <person name="Butts T."/>
            <person name="Chaumot A."/>
            <person name="Denell R.E."/>
            <person name="Ferrier D.E."/>
            <person name="Friedrich M."/>
            <person name="Gordon C.M."/>
            <person name="Jindra M."/>
            <person name="Klingler M."/>
            <person name="Lan Q."/>
            <person name="Lattorff H.M."/>
            <person name="Laudet V."/>
            <person name="von Levetsow C."/>
            <person name="Liu Z."/>
            <person name="Lutz R."/>
            <person name="Lynch J.A."/>
            <person name="da Fonseca R.N."/>
            <person name="Posnien N."/>
            <person name="Reuter R."/>
            <person name="Roth S."/>
            <person name="Savard J."/>
            <person name="Schinko J.B."/>
            <person name="Schmitt C."/>
            <person name="Schoppmeier M."/>
            <person name="Schroder R."/>
            <person name="Shippy T.D."/>
            <person name="Simonnet F."/>
            <person name="Marques-Souza H."/>
            <person name="Tautz D."/>
            <person name="Tomoyasu Y."/>
            <person name="Trauner J."/>
            <person name="Van der Zee M."/>
            <person name="Vervoort M."/>
            <person name="Wittkopp N."/>
            <person name="Wimmer E.A."/>
            <person name="Yang X."/>
            <person name="Jones A.K."/>
            <person name="Sattelle D.B."/>
            <person name="Ebert P.R."/>
            <person name="Nelson D."/>
            <person name="Scott J.G."/>
            <person name="Beeman R.W."/>
            <person name="Muthukrishnan S."/>
            <person name="Kramer K.J."/>
            <person name="Arakane Y."/>
            <person name="Beeman R.W."/>
            <person name="Zhu Q."/>
            <person name="Hogenkamp D."/>
            <person name="Dixit R."/>
            <person name="Oppert B."/>
            <person name="Jiang H."/>
            <person name="Zou Z."/>
            <person name="Marshall J."/>
            <person name="Elpidina E."/>
            <person name="Vinokurov K."/>
            <person name="Oppert C."/>
            <person name="Zou Z."/>
            <person name="Evans J."/>
            <person name="Lu Z."/>
            <person name="Zhao P."/>
            <person name="Sumathipala N."/>
            <person name="Altincicek B."/>
            <person name="Vilcinskas A."/>
            <person name="Williams M."/>
            <person name="Hultmark D."/>
            <person name="Hetru C."/>
            <person name="Jiang H."/>
            <person name="Grimmelikhuijzen C.J."/>
            <person name="Hauser F."/>
            <person name="Cazzamali G."/>
            <person name="Williamson M."/>
            <person name="Park Y."/>
            <person name="Li B."/>
            <person name="Tanaka Y."/>
            <person name="Predel R."/>
            <person name="Neupert S."/>
            <person name="Schachtner J."/>
            <person name="Verleyen P."/>
            <person name="Raible F."/>
            <person name="Bork P."/>
            <person name="Friedrich M."/>
            <person name="Walden K.K."/>
            <person name="Robertson H.M."/>
            <person name="Angeli S."/>
            <person name="Foret S."/>
            <person name="Bucher G."/>
            <person name="Schuetz S."/>
            <person name="Maleszka R."/>
            <person name="Wimmer E.A."/>
            <person name="Beeman R.W."/>
            <person name="Lorenzen M."/>
            <person name="Tomoyasu Y."/>
            <person name="Miller S.C."/>
            <person name="Grossmann D."/>
            <person name="Bucher G."/>
        </authorList>
    </citation>
    <scope>NUCLEOTIDE SEQUENCE [LARGE SCALE GENOMIC DNA]</scope>
    <source>
        <strain evidence="2 3">Georgia GA2</strain>
    </source>
</reference>
<dbReference type="InParanoid" id="D7GY59"/>
<dbReference type="SUPFAM" id="SSF56672">
    <property type="entry name" value="DNA/RNA polymerases"/>
    <property type="match status" value="1"/>
</dbReference>
<dbReference type="STRING" id="7070.D7GY59"/>
<accession>D7GY59</accession>
<dbReference type="InterPro" id="IPR000477">
    <property type="entry name" value="RT_dom"/>
</dbReference>
<feature type="domain" description="Reverse transcriptase" evidence="1">
    <location>
        <begin position="1"/>
        <end position="327"/>
    </location>
</feature>
<reference evidence="2 3" key="2">
    <citation type="journal article" date="2010" name="Nucleic Acids Res.">
        <title>BeetleBase in 2010: revisions to provide comprehensive genomic information for Tribolium castaneum.</title>
        <authorList>
            <person name="Kim H.S."/>
            <person name="Murphy T."/>
            <person name="Xia J."/>
            <person name="Caragea D."/>
            <person name="Park Y."/>
            <person name="Beeman R.W."/>
            <person name="Lorenzen M.D."/>
            <person name="Butcher S."/>
            <person name="Manak J.R."/>
            <person name="Brown S.J."/>
        </authorList>
    </citation>
    <scope>NUCLEOTIDE SEQUENCE [LARGE SCALE GENOMIC DNA]</scope>
    <source>
        <strain evidence="2 3">Georgia GA2</strain>
    </source>
</reference>
<dbReference type="AlphaFoldDB" id="D7GY59"/>
<gene>
    <name evidence="2" type="primary">AUGUSTUS-3.0.2_10304</name>
    <name evidence="2" type="ORF">TcasGA2_TC010304</name>
</gene>
<keyword evidence="3" id="KW-1185">Reference proteome</keyword>
<protein>
    <recommendedName>
        <fullName evidence="1">Reverse transcriptase domain-containing protein</fullName>
    </recommendedName>
</protein>
<dbReference type="HOGENOM" id="CLU_1031833_0_0_1"/>
<evidence type="ECO:0000313" key="2">
    <source>
        <dbReference type="EMBL" id="EFA13284.2"/>
    </source>
</evidence>
<name>D7GY59_TRICA</name>
<dbReference type="EMBL" id="KQ972117">
    <property type="protein sequence ID" value="EFA13284.2"/>
    <property type="molecule type" value="Genomic_DNA"/>
</dbReference>
<dbReference type="OMA" id="WKANTKS"/>
<dbReference type="InterPro" id="IPR043502">
    <property type="entry name" value="DNA/RNA_pol_sf"/>
</dbReference>